<keyword evidence="1" id="KW-1133">Transmembrane helix</keyword>
<evidence type="ECO:0000313" key="4">
    <source>
        <dbReference type="Proteomes" id="UP001208017"/>
    </source>
</evidence>
<proteinExistence type="predicted"/>
<keyword evidence="2" id="KW-0732">Signal</keyword>
<evidence type="ECO:0000256" key="2">
    <source>
        <dbReference type="SAM" id="SignalP"/>
    </source>
</evidence>
<organism evidence="3 4">
    <name type="scientific">Tumebacillus lacus</name>
    <dbReference type="NCBI Taxonomy" id="2995335"/>
    <lineage>
        <taxon>Bacteria</taxon>
        <taxon>Bacillati</taxon>
        <taxon>Bacillota</taxon>
        <taxon>Bacilli</taxon>
        <taxon>Bacillales</taxon>
        <taxon>Alicyclobacillaceae</taxon>
        <taxon>Tumebacillus</taxon>
    </lineage>
</organism>
<evidence type="ECO:0000256" key="1">
    <source>
        <dbReference type="SAM" id="Phobius"/>
    </source>
</evidence>
<comment type="caution">
    <text evidence="3">The sequence shown here is derived from an EMBL/GenBank/DDBJ whole genome shotgun (WGS) entry which is preliminary data.</text>
</comment>
<gene>
    <name evidence="3" type="ORF">OS242_01575</name>
</gene>
<name>A0ABT3WVK0_9BACL</name>
<dbReference type="RefSeq" id="WP_267149899.1">
    <property type="nucleotide sequence ID" value="NZ_JAPMLT010000001.1"/>
</dbReference>
<keyword evidence="1" id="KW-0472">Membrane</keyword>
<evidence type="ECO:0000313" key="3">
    <source>
        <dbReference type="EMBL" id="MCX7568659.1"/>
    </source>
</evidence>
<feature type="transmembrane region" description="Helical" evidence="1">
    <location>
        <begin position="240"/>
        <end position="258"/>
    </location>
</feature>
<keyword evidence="1" id="KW-0812">Transmembrane</keyword>
<dbReference type="Proteomes" id="UP001208017">
    <property type="component" value="Unassembled WGS sequence"/>
</dbReference>
<reference evidence="3 4" key="1">
    <citation type="submission" date="2022-11" db="EMBL/GenBank/DDBJ databases">
        <title>Study of microbial diversity in lake waters.</title>
        <authorList>
            <person name="Zhang J."/>
        </authorList>
    </citation>
    <scope>NUCLEOTIDE SEQUENCE [LARGE SCALE GENOMIC DNA]</scope>
    <source>
        <strain evidence="3 4">DT12</strain>
    </source>
</reference>
<feature type="signal peptide" evidence="2">
    <location>
        <begin position="1"/>
        <end position="23"/>
    </location>
</feature>
<evidence type="ECO:0008006" key="5">
    <source>
        <dbReference type="Google" id="ProtNLM"/>
    </source>
</evidence>
<dbReference type="EMBL" id="JAPMLT010000001">
    <property type="protein sequence ID" value="MCX7568659.1"/>
    <property type="molecule type" value="Genomic_DNA"/>
</dbReference>
<feature type="chain" id="PRO_5045131984" description="Sporulation protein YpjB" evidence="2">
    <location>
        <begin position="24"/>
        <end position="263"/>
    </location>
</feature>
<protein>
    <recommendedName>
        <fullName evidence="5">Sporulation protein YpjB</fullName>
    </recommendedName>
</protein>
<sequence>MWQRWIGLLLVIFVVLSAAPVQAAESVHPIELYQQTVKVENMIRQADAPAKVLAELDALSDMYTRLQVGDVHQRIEGVQAISAELVGLKAMYAAAKGPEQAVAEFRIHRVTVAFDSLAYPNSPAWLPIARSLENHLDKSIEAVGKGDQKAAKAMFAKARQERDQIWLAMQLHGDPSELNLQVSAHRFVEGQIAMDQMTDKQGCLDSLGAYKASVGKVSASIQMMEEPPLLPVLHVTLTPWTYGSLGSALMLLVGWRVLRKKKN</sequence>
<accession>A0ABT3WVK0</accession>
<keyword evidence="4" id="KW-1185">Reference proteome</keyword>